<dbReference type="SUPFAM" id="SSF47762">
    <property type="entry name" value="PAH2 domain"/>
    <property type="match status" value="2"/>
</dbReference>
<evidence type="ECO:0000256" key="10">
    <source>
        <dbReference type="ARBA" id="ARBA00072086"/>
    </source>
</evidence>
<dbReference type="FunFam" id="1.10.10.60:FF:000191">
    <property type="entry name" value="GON-4-like protein isoform X1"/>
    <property type="match status" value="1"/>
</dbReference>
<dbReference type="GO" id="GO:0005634">
    <property type="term" value="C:nucleus"/>
    <property type="evidence" value="ECO:0007669"/>
    <property type="project" value="UniProtKB-SubCell"/>
</dbReference>
<feature type="region of interest" description="Disordered" evidence="13">
    <location>
        <begin position="1704"/>
        <end position="1725"/>
    </location>
</feature>
<dbReference type="Pfam" id="PF21227">
    <property type="entry name" value="Myb_DNA-binding_7"/>
    <property type="match status" value="1"/>
</dbReference>
<name>A0A671LE23_9TELE</name>
<keyword evidence="4" id="KW-0677">Repeat</keyword>
<feature type="region of interest" description="Disordered" evidence="13">
    <location>
        <begin position="1589"/>
        <end position="1628"/>
    </location>
</feature>
<dbReference type="InterPro" id="IPR049257">
    <property type="entry name" value="Gon4l/CASP8AP2_myb-like"/>
</dbReference>
<feature type="compositionally biased region" description="Basic and acidic residues" evidence="13">
    <location>
        <begin position="1166"/>
        <end position="1175"/>
    </location>
</feature>
<evidence type="ECO:0000256" key="5">
    <source>
        <dbReference type="ARBA" id="ARBA00023015"/>
    </source>
</evidence>
<feature type="compositionally biased region" description="Acidic residues" evidence="13">
    <location>
        <begin position="21"/>
        <end position="30"/>
    </location>
</feature>
<evidence type="ECO:0000256" key="6">
    <source>
        <dbReference type="ARBA" id="ARBA00023163"/>
    </source>
</evidence>
<feature type="compositionally biased region" description="Acidic residues" evidence="13">
    <location>
        <begin position="1709"/>
        <end position="1725"/>
    </location>
</feature>
<evidence type="ECO:0000313" key="14">
    <source>
        <dbReference type="Ensembl" id="ENSSANP00000018442.1"/>
    </source>
</evidence>
<feature type="region of interest" description="Disordered" evidence="13">
    <location>
        <begin position="1"/>
        <end position="33"/>
    </location>
</feature>
<dbReference type="FunFam" id="1.20.1160.11:FF:000006">
    <property type="entry name" value="GON-4-like protein isoform X1"/>
    <property type="match status" value="1"/>
</dbReference>
<comment type="function">
    <text evidence="8">Has transcriptional repressor activity, probably as part of a complex with YY1, SIN3A and HDAC1. Required for B cell lymphopoiesis.</text>
</comment>
<dbReference type="Ensembl" id="ENSSANT00000019676.1">
    <property type="protein sequence ID" value="ENSSANP00000018442.1"/>
    <property type="gene ID" value="ENSSANG00000009590.1"/>
</dbReference>
<evidence type="ECO:0000256" key="12">
    <source>
        <dbReference type="PROSITE-ProRule" id="PRU00810"/>
    </source>
</evidence>
<feature type="compositionally biased region" description="Acidic residues" evidence="13">
    <location>
        <begin position="126"/>
        <end position="157"/>
    </location>
</feature>
<keyword evidence="15" id="KW-1185">Reference proteome</keyword>
<reference evidence="14" key="1">
    <citation type="submission" date="2025-08" db="UniProtKB">
        <authorList>
            <consortium name="Ensembl"/>
        </authorList>
    </citation>
    <scope>IDENTIFICATION</scope>
</reference>
<organism evidence="14 15">
    <name type="scientific">Sinocyclocheilus anshuiensis</name>
    <dbReference type="NCBI Taxonomy" id="1608454"/>
    <lineage>
        <taxon>Eukaryota</taxon>
        <taxon>Metazoa</taxon>
        <taxon>Chordata</taxon>
        <taxon>Craniata</taxon>
        <taxon>Vertebrata</taxon>
        <taxon>Euteleostomi</taxon>
        <taxon>Actinopterygii</taxon>
        <taxon>Neopterygii</taxon>
        <taxon>Teleostei</taxon>
        <taxon>Ostariophysi</taxon>
        <taxon>Cypriniformes</taxon>
        <taxon>Cyprinidae</taxon>
        <taxon>Cyprininae</taxon>
        <taxon>Sinocyclocheilus</taxon>
    </lineage>
</organism>
<feature type="compositionally biased region" description="Low complexity" evidence="13">
    <location>
        <begin position="1105"/>
        <end position="1122"/>
    </location>
</feature>
<dbReference type="GO" id="GO:0006355">
    <property type="term" value="P:regulation of DNA-templated transcription"/>
    <property type="evidence" value="ECO:0007669"/>
    <property type="project" value="InterPro"/>
</dbReference>
<dbReference type="PANTHER" id="PTHR16088:SF3">
    <property type="entry name" value="GON-4-LIKE PROTEIN"/>
    <property type="match status" value="1"/>
</dbReference>
<sequence length="1725" mass="193557">MTQVEGEIPEKNGDMEKTLEELEEEDESEEELRKLDRDLTLKSKKLKLSSVNVRNIIHEVVTNEHVVAMMKAAIRDTQDMPMFEPKMTRSKLKEVVEKGVVMGNWNISPIKKPSEIKPPQFVDIPLQEEEDSSDEEYCPDEDEEDETAEETFLESDVESTASSPRGSRRSSSHTPPQCDDASNSPRLVLYTVLQSCTHLYLILFTHCTRFKSLLSLFLPPPSLSQKPKLSRHLRVEAVPMGPPAPPPQSSGPSRSLRAPDPFIEKLHAVDKELELGPLCMEPYQPDDSLVACRTRSKRPLRDVPLDQLEAELCAPDITPDMYDNVSTPEDREWTQWLQGLMTSNLDNEEEADEDDDPEYNFLDDLDEPDLEDYRNDRAVRITKKEVNELMEELFETVSGLNTNRNKLSPVTPHSFSLLFYSSMMSWLPMNKMRRVMKKMRNVTRRPMTHHNSMSLKPLGNTHTPSLGLNNKDFGHFYGHSRSAVNLGFRSMFRVCNLQSSLNLLEELKQCPSPLYLPPKPIRPNSARSYPLLPAGLAWLFATRSVFLYPELLPHCRLDPVLHPPRSKHYYTKGEDGLLVLGLKHFNQTEFPYHLMSRYLIRPKSQEQLRVRVKDMVAPRALHNIIKVIYLFIYLSSYTLVYELSPDWWWTFAPWFPQFLLPYIHRTVCQGSLKVTSTTKSPTLVFPKGTRYPQFLPKGVTLRLHPSQRPVRPSQPKSRPLRGFTPPTLVPLAKAPPCPTSSGNVLTNVSTPLPAHGVILLTQAPSTPINGVFPLVQPPLTPAHGTVPLSTSCPVNFQYVTPELGVGNPAYPPANLPPTAVQRPPSDIPLLSTGTVKMCGMQQMSSKHNKRTMPRKLAPLRPALRLPQLLPLSSGNMGNVSNPAVIMDQPISLNVTQNFPSDNVIVIRAHENAGTHRLVTSPSQDVVVQVVPGTHALENASNPYIGKTTQRSKCDSLQTMKDVTPIQHSVENGQRNVFSPLTASPAADSSPFVLVQTVSSAGVPQFVLLPQDSIVLNQPAPLPAKGTPGSVSQQTNCSDIPTSSIVLNDKGRTEVPLKTITTVTSLPIRGEDAGERKDEVEEMVGDRWEEEMAGALFGSPLLALSESSCSPDSSLTSTDSDAEASARVETDTVECPPIQSTSGRQETPGVRKHSTGDGKEQQSSGNEEGRGEERESGGNGEHDEDEGEKNGDGEGGRKTDGDGSGDKGREEKDGDGERDEEEEDFDDLTQDEDEEEVMSSASEESVLSVPELQVCRGRPPPRRLKRGRRQERGSKDASKLLLLYDDHILDNDPMRESKDMAFAQAYLNRVREALQDIPGKVEEFLGLLYEFDQVGESCSVLELFSQLKLLLKDWPELLKDFAAFLLPEQALECGLFEEQQAFERSRRFLRQLEISFGENPSHYQKIVRALQSGSPLSPAGIEELKAQMATLLKGHTHLQGEFWMFFEEMRPTPARPGQFEEAVWQEVVVGVWGGFEEVTLPDLEEDEESHKIRQISSRSRRRKEIRTHGNYKDCDWPEKDCSCPCHDSSHDAKHRRHKRKGCLRCHSNKVLAVFVLWFGIICLEICFDGGHVSLYCFFIFCHQKIQNKDDDNKKTEEERHHTTTQKHSRDEEDSSESGERDTTQQSTLSPALDTPVCAKNISLTPSGERVILWTREADRVILTACQQQGANQSTFQAVSEQLGNKTASEVSRRFRDLMRLFHTSACQASSEDEAAEQQSATDEEQD</sequence>
<dbReference type="Gene3D" id="1.10.10.60">
    <property type="entry name" value="Homeodomain-like"/>
    <property type="match status" value="1"/>
</dbReference>
<evidence type="ECO:0000256" key="4">
    <source>
        <dbReference type="ARBA" id="ARBA00022737"/>
    </source>
</evidence>
<dbReference type="CDD" id="cd12202">
    <property type="entry name" value="CASP8AP2"/>
    <property type="match status" value="1"/>
</dbReference>
<dbReference type="SUPFAM" id="SSF46689">
    <property type="entry name" value="Homeodomain-like"/>
    <property type="match status" value="1"/>
</dbReference>
<feature type="compositionally biased region" description="Basic residues" evidence="13">
    <location>
        <begin position="1258"/>
        <end position="1268"/>
    </location>
</feature>
<evidence type="ECO:0000256" key="9">
    <source>
        <dbReference type="ARBA" id="ARBA00064584"/>
    </source>
</evidence>
<dbReference type="InterPro" id="IPR052435">
    <property type="entry name" value="YY1-Transcr_Regul"/>
</dbReference>
<dbReference type="PANTHER" id="PTHR16088">
    <property type="entry name" value="YY1 ASSOCIATED PROTEIN-RELATED"/>
    <property type="match status" value="1"/>
</dbReference>
<comment type="subcellular location">
    <subcellularLocation>
        <location evidence="1 12">Nucleus</location>
    </subcellularLocation>
</comment>
<reference evidence="14" key="2">
    <citation type="submission" date="2025-09" db="UniProtKB">
        <authorList>
            <consortium name="Ensembl"/>
        </authorList>
    </citation>
    <scope>IDENTIFICATION</scope>
</reference>
<feature type="compositionally biased region" description="Basic and acidic residues" evidence="13">
    <location>
        <begin position="1187"/>
        <end position="1211"/>
    </location>
</feature>
<keyword evidence="6" id="KW-0804">Transcription</keyword>
<dbReference type="GO" id="GO:0003712">
    <property type="term" value="F:transcription coregulator activity"/>
    <property type="evidence" value="ECO:0007669"/>
    <property type="project" value="TreeGrafter"/>
</dbReference>
<feature type="compositionally biased region" description="Basic and acidic residues" evidence="13">
    <location>
        <begin position="1589"/>
        <end position="1600"/>
    </location>
</feature>
<proteinExistence type="predicted"/>
<dbReference type="InterPro" id="IPR009057">
    <property type="entry name" value="Homeodomain-like_sf"/>
</dbReference>
<feature type="region of interest" description="Disordered" evidence="13">
    <location>
        <begin position="1105"/>
        <end position="1272"/>
    </location>
</feature>
<dbReference type="Gene3D" id="1.20.1160.11">
    <property type="entry name" value="Paired amphipathic helix"/>
    <property type="match status" value="1"/>
</dbReference>
<keyword evidence="2" id="KW-0678">Repressor</keyword>
<evidence type="ECO:0000256" key="1">
    <source>
        <dbReference type="ARBA" id="ARBA00004123"/>
    </source>
</evidence>
<comment type="subunit">
    <text evidence="9">Found in a complex with YY1, SIN3A and HDAC1.</text>
</comment>
<keyword evidence="5" id="KW-0805">Transcription regulation</keyword>
<accession>A0A671LE23</accession>
<keyword evidence="3" id="KW-0597">Phosphoprotein</keyword>
<dbReference type="PROSITE" id="PS51477">
    <property type="entry name" value="PAH"/>
    <property type="match status" value="1"/>
</dbReference>
<feature type="compositionally biased region" description="Pro residues" evidence="13">
    <location>
        <begin position="240"/>
        <end position="249"/>
    </location>
</feature>
<dbReference type="Proteomes" id="UP000472260">
    <property type="component" value="Unassembled WGS sequence"/>
</dbReference>
<keyword evidence="7 12" id="KW-0539">Nucleus</keyword>
<gene>
    <name evidence="14" type="primary">gon4lb</name>
</gene>
<dbReference type="InterPro" id="IPR003822">
    <property type="entry name" value="PAH"/>
</dbReference>
<evidence type="ECO:0000256" key="11">
    <source>
        <dbReference type="ARBA" id="ARBA00078967"/>
    </source>
</evidence>
<feature type="region of interest" description="Disordered" evidence="13">
    <location>
        <begin position="126"/>
        <end position="183"/>
    </location>
</feature>
<evidence type="ECO:0000256" key="13">
    <source>
        <dbReference type="SAM" id="MobiDB-lite"/>
    </source>
</evidence>
<feature type="region of interest" description="Disordered" evidence="13">
    <location>
        <begin position="237"/>
        <end position="258"/>
    </location>
</feature>
<feature type="compositionally biased region" description="Acidic residues" evidence="13">
    <location>
        <begin position="1212"/>
        <end position="1236"/>
    </location>
</feature>
<dbReference type="Pfam" id="PF02671">
    <property type="entry name" value="PAH"/>
    <property type="match status" value="2"/>
</dbReference>
<evidence type="ECO:0000256" key="7">
    <source>
        <dbReference type="ARBA" id="ARBA00023242"/>
    </source>
</evidence>
<evidence type="ECO:0000256" key="8">
    <source>
        <dbReference type="ARBA" id="ARBA00058628"/>
    </source>
</evidence>
<protein>
    <recommendedName>
        <fullName evidence="10">GON-4-like protein</fullName>
    </recommendedName>
    <alternativeName>
        <fullName evidence="11">GON-4 homolog</fullName>
    </alternativeName>
</protein>
<evidence type="ECO:0000256" key="3">
    <source>
        <dbReference type="ARBA" id="ARBA00022553"/>
    </source>
</evidence>
<dbReference type="InterPro" id="IPR036600">
    <property type="entry name" value="PAH_sf"/>
</dbReference>
<evidence type="ECO:0000313" key="15">
    <source>
        <dbReference type="Proteomes" id="UP000472260"/>
    </source>
</evidence>
<feature type="compositionally biased region" description="Basic and acidic residues" evidence="13">
    <location>
        <begin position="8"/>
        <end position="20"/>
    </location>
</feature>
<evidence type="ECO:0000256" key="2">
    <source>
        <dbReference type="ARBA" id="ARBA00022491"/>
    </source>
</evidence>
<feature type="compositionally biased region" description="Low complexity" evidence="13">
    <location>
        <begin position="1237"/>
        <end position="1250"/>
    </location>
</feature>